<dbReference type="CDD" id="cd05936">
    <property type="entry name" value="FC-FACS_FadD_like"/>
    <property type="match status" value="1"/>
</dbReference>
<dbReference type="RefSeq" id="WP_087909913.1">
    <property type="nucleotide sequence ID" value="NZ_NAIA01000003.1"/>
</dbReference>
<dbReference type="InterPro" id="IPR000873">
    <property type="entry name" value="AMP-dep_synth/lig_dom"/>
</dbReference>
<evidence type="ECO:0000256" key="2">
    <source>
        <dbReference type="ARBA" id="ARBA00005005"/>
    </source>
</evidence>
<dbReference type="OrthoDB" id="9766486at2"/>
<evidence type="ECO:0000256" key="5">
    <source>
        <dbReference type="ARBA" id="ARBA00026121"/>
    </source>
</evidence>
<accession>A0A210RXF2</accession>
<sequence length="558" mass="62157">MALDTSKPWLKNYPQGVPHEIGPLSHTSLTELIDECLARFGKRKAVEAMGGFFSYRELDKLSQDFASYLQTLNLEKGTRVALMYPNVIEYLVAMIGTLRAGYVVVNINPLYTARELEAQLLDSGAAVLVVMENFAHIYQEVNPIKTIVQVIVSSPGELMGLKGRLINWVARDIKKLIPSWEFAHITFKDALEIGSQHHFQKPNIGLDDIAFLQYTGGTTGTSKGAVLLHRNILSNVAQIEYWLNPGLKQKPEQQLVFLCALPMTHIFALTACALLGIAKGSLLILVPNPRDITGFIKMLMKHPNINIFPGVNTLFHALIHRPEFKKVKLPNLLITIGGGMAVHKKTADHWQALTGVPIAQGYGLSETSPVVCVNTPLEKHFTGHIGMPLPSTDVVILDDDEVELPHGTPGEICIQGPQVMAGYWNKPEETTHCMTADGFFKSGDIGFITDEGYVEIVDRKKDMIVVAGFKVFPNDVEDHLVQMDGIRECAVIGVPHRKLGEIVKAYVVRDNHHLTEADILQYCKDHMTSYKRPRKVVFINELPKSNVGKILRRELRNL</sequence>
<evidence type="ECO:0000313" key="11">
    <source>
        <dbReference type="Proteomes" id="UP000196880"/>
    </source>
</evidence>
<dbReference type="GO" id="GO:0004467">
    <property type="term" value="F:long-chain fatty acid-CoA ligase activity"/>
    <property type="evidence" value="ECO:0007669"/>
    <property type="project" value="UniProtKB-EC"/>
</dbReference>
<dbReference type="Pfam" id="PF13193">
    <property type="entry name" value="AMP-binding_C"/>
    <property type="match status" value="1"/>
</dbReference>
<dbReference type="GO" id="GO:0016020">
    <property type="term" value="C:membrane"/>
    <property type="evidence" value="ECO:0007669"/>
    <property type="project" value="UniProtKB-SubCell"/>
</dbReference>
<dbReference type="EMBL" id="NAIA01000003">
    <property type="protein sequence ID" value="OWF65676.1"/>
    <property type="molecule type" value="Genomic_DNA"/>
</dbReference>
<gene>
    <name evidence="10" type="ORF">B6A14_07800</name>
</gene>
<name>A0A210RXF2_9BURK</name>
<dbReference type="Proteomes" id="UP000196880">
    <property type="component" value="Unassembled WGS sequence"/>
</dbReference>
<dbReference type="Pfam" id="PF00501">
    <property type="entry name" value="AMP-binding"/>
    <property type="match status" value="1"/>
</dbReference>
<evidence type="ECO:0000313" key="10">
    <source>
        <dbReference type="EMBL" id="OWF65676.1"/>
    </source>
</evidence>
<evidence type="ECO:0000256" key="7">
    <source>
        <dbReference type="ARBA" id="ARBA00042773"/>
    </source>
</evidence>
<keyword evidence="4" id="KW-0472">Membrane</keyword>
<feature type="domain" description="AMP-binding enzyme C-terminal" evidence="9">
    <location>
        <begin position="476"/>
        <end position="549"/>
    </location>
</feature>
<keyword evidence="11" id="KW-1185">Reference proteome</keyword>
<evidence type="ECO:0000259" key="9">
    <source>
        <dbReference type="Pfam" id="PF13193"/>
    </source>
</evidence>
<dbReference type="AlphaFoldDB" id="A0A210RXF2"/>
<dbReference type="PANTHER" id="PTHR43767">
    <property type="entry name" value="LONG-CHAIN-FATTY-ACID--COA LIGASE"/>
    <property type="match status" value="1"/>
</dbReference>
<dbReference type="InterPro" id="IPR050237">
    <property type="entry name" value="ATP-dep_AMP-bd_enzyme"/>
</dbReference>
<dbReference type="InterPro" id="IPR025110">
    <property type="entry name" value="AMP-bd_C"/>
</dbReference>
<proteinExistence type="predicted"/>
<dbReference type="EC" id="6.2.1.3" evidence="5"/>
<comment type="caution">
    <text evidence="10">The sequence shown here is derived from an EMBL/GenBank/DDBJ whole genome shotgun (WGS) entry which is preliminary data.</text>
</comment>
<evidence type="ECO:0000256" key="6">
    <source>
        <dbReference type="ARBA" id="ARBA00039545"/>
    </source>
</evidence>
<comment type="subcellular location">
    <subcellularLocation>
        <location evidence="1">Membrane</location>
        <topology evidence="1">Peripheral membrane protein</topology>
    </subcellularLocation>
</comment>
<evidence type="ECO:0000259" key="8">
    <source>
        <dbReference type="Pfam" id="PF00501"/>
    </source>
</evidence>
<protein>
    <recommendedName>
        <fullName evidence="6">Long-chain-fatty-acid--CoA ligase</fullName>
        <ecNumber evidence="5">6.2.1.3</ecNumber>
    </recommendedName>
    <alternativeName>
        <fullName evidence="7">Long-chain acyl-CoA synthetase</fullName>
    </alternativeName>
</protein>
<evidence type="ECO:0000256" key="4">
    <source>
        <dbReference type="ARBA" id="ARBA00023136"/>
    </source>
</evidence>
<dbReference type="PANTHER" id="PTHR43767:SF8">
    <property type="entry name" value="LONG-CHAIN-FATTY-ACID--COA LIGASE"/>
    <property type="match status" value="1"/>
</dbReference>
<reference evidence="10 11" key="1">
    <citation type="submission" date="2017-03" db="EMBL/GenBank/DDBJ databases">
        <title>New species Polynucleobacter sp. MWH-EgelM1-30-B4.</title>
        <authorList>
            <person name="Hahn M.W."/>
        </authorList>
    </citation>
    <scope>NUCLEOTIDE SEQUENCE [LARGE SCALE GENOMIC DNA]</scope>
    <source>
        <strain evidence="10 11">MWH-EgelM1-30-B4</strain>
    </source>
</reference>
<dbReference type="InterPro" id="IPR045851">
    <property type="entry name" value="AMP-bd_C_sf"/>
</dbReference>
<dbReference type="InterPro" id="IPR042099">
    <property type="entry name" value="ANL_N_sf"/>
</dbReference>
<evidence type="ECO:0000256" key="3">
    <source>
        <dbReference type="ARBA" id="ARBA00022598"/>
    </source>
</evidence>
<feature type="domain" description="AMP-dependent synthetase/ligase" evidence="8">
    <location>
        <begin position="36"/>
        <end position="424"/>
    </location>
</feature>
<dbReference type="InterPro" id="IPR020845">
    <property type="entry name" value="AMP-binding_CS"/>
</dbReference>
<dbReference type="Gene3D" id="3.30.300.30">
    <property type="match status" value="1"/>
</dbReference>
<comment type="pathway">
    <text evidence="2">Lipid metabolism; fatty acid beta-oxidation.</text>
</comment>
<evidence type="ECO:0000256" key="1">
    <source>
        <dbReference type="ARBA" id="ARBA00004170"/>
    </source>
</evidence>
<organism evidence="10 11">
    <name type="scientific">Polynucleobacter hirudinilacicola</name>
    <dbReference type="NCBI Taxonomy" id="1743166"/>
    <lineage>
        <taxon>Bacteria</taxon>
        <taxon>Pseudomonadati</taxon>
        <taxon>Pseudomonadota</taxon>
        <taxon>Betaproteobacteria</taxon>
        <taxon>Burkholderiales</taxon>
        <taxon>Burkholderiaceae</taxon>
        <taxon>Polynucleobacter</taxon>
    </lineage>
</organism>
<dbReference type="Gene3D" id="3.40.50.12780">
    <property type="entry name" value="N-terminal domain of ligase-like"/>
    <property type="match status" value="1"/>
</dbReference>
<dbReference type="PROSITE" id="PS00455">
    <property type="entry name" value="AMP_BINDING"/>
    <property type="match status" value="1"/>
</dbReference>
<keyword evidence="3 10" id="KW-0436">Ligase</keyword>
<dbReference type="SUPFAM" id="SSF56801">
    <property type="entry name" value="Acetyl-CoA synthetase-like"/>
    <property type="match status" value="1"/>
</dbReference>